<feature type="binding site" evidence="6">
    <location>
        <begin position="615"/>
        <end position="616"/>
    </location>
    <ligand>
        <name>substrate</name>
    </ligand>
</feature>
<dbReference type="Gene3D" id="1.50.10.10">
    <property type="match status" value="1"/>
</dbReference>
<dbReference type="InterPro" id="IPR005194">
    <property type="entry name" value="Glyco_hydro_65_C"/>
</dbReference>
<dbReference type="AlphaFoldDB" id="A0A848KTP5"/>
<dbReference type="InterPro" id="IPR037018">
    <property type="entry name" value="GH65_N"/>
</dbReference>
<sequence length="788" mass="87714">MDVQSPESLELAAPAQRGAWTVTESGWDPTRANYFETVFTVGNGRLGTRGSLEEGHLGDVSGTFLAGVYDAHDSPVIDLVNAPDWLNTVVYADSERLDVDTLDVVEHERVLDLKTGVLHRRTVFALGDGARVEVATARFASMADRNQCRLRVRVTPLDRAVDLSITTRIDAHRRNMESLPIYPEGTTFDYERKWDKWSLSRHLREKGRGFTGDVGSIVTQTIDSDVEIAYAMRVCAVGDLTGRSRKQRHERVEETLEFRAEPGVAVGFDKVVGIATSRDVGVERSPAQRASAATESADFDAALAKSEAVWAQLWESSECEIVGDDRAALALRFSVYHLLIAANPDDPTVNIGAKSLSGEGYRGHVFWDTEIMMLPFFLFTQPRAARALLGYRHHTLRGAREVAADSGFRGARYPWESADTGREECPVTTPDGKNRFYTRDEELHVTADVAYAICRYAEVTGDVDYLYGEGAEILFDTSQFWVSRCVDDGDRAVLLTVMGPDEFHSHIDNNAFTNRMVQWHLEQAVRVYREMAEHRPDELARLRDALSISDSDVEVWADLAARIVAPVDPDVGLIEQFDGYFERLEVPITVWDENDMPQYPAGYHHFNCEDTTLLKQPDAVMLMFMLPDDYSMETRRANYDFYEARTLHKSSLSPSIHAIVGLQVGNSSKAEQYFARSAFVDLDDNQGNTEEGMHIASAAGTWQVVVHGFAGFLAGVDGLSFAPALPESWERVKFSIHWRGRVVKADLGHDVNRFTLVGDGEPEEIHVHGAAVVLTPGVEVEVEAVATV</sequence>
<dbReference type="PIRSF" id="PIRSF036289">
    <property type="entry name" value="Glycosyl_hydrolase_malt_phosph"/>
    <property type="match status" value="1"/>
</dbReference>
<dbReference type="PANTHER" id="PTHR11051:SF8">
    <property type="entry name" value="PROTEIN-GLUCOSYLGALACTOSYLHYDROXYLYSINE GLUCOSIDASE"/>
    <property type="match status" value="1"/>
</dbReference>
<dbReference type="Pfam" id="PF03636">
    <property type="entry name" value="Glyco_hydro_65N"/>
    <property type="match status" value="1"/>
</dbReference>
<keyword evidence="11" id="KW-1185">Reference proteome</keyword>
<feature type="domain" description="Glycoside hydrolase family 65 central catalytic" evidence="7">
    <location>
        <begin position="332"/>
        <end position="703"/>
    </location>
</feature>
<dbReference type="GO" id="GO:0005975">
    <property type="term" value="P:carbohydrate metabolic process"/>
    <property type="evidence" value="ECO:0007669"/>
    <property type="project" value="InterPro"/>
</dbReference>
<evidence type="ECO:0000259" key="7">
    <source>
        <dbReference type="Pfam" id="PF03632"/>
    </source>
</evidence>
<evidence type="ECO:0000256" key="1">
    <source>
        <dbReference type="ARBA" id="ARBA00006768"/>
    </source>
</evidence>
<evidence type="ECO:0000256" key="5">
    <source>
        <dbReference type="PIRSR" id="PIRSR036289-50"/>
    </source>
</evidence>
<dbReference type="Gene3D" id="2.70.98.40">
    <property type="entry name" value="Glycoside hydrolase, family 65, N-terminal domain"/>
    <property type="match status" value="1"/>
</dbReference>
<feature type="domain" description="Glycoside hydrolase family 65 C-terminal" evidence="8">
    <location>
        <begin position="717"/>
        <end position="774"/>
    </location>
</feature>
<protein>
    <submittedName>
        <fullName evidence="10">Glycoside hydrolase family 65 protein</fullName>
    </submittedName>
</protein>
<dbReference type="SUPFAM" id="SSF48208">
    <property type="entry name" value="Six-hairpin glycosidases"/>
    <property type="match status" value="1"/>
</dbReference>
<dbReference type="Gene3D" id="2.60.420.10">
    <property type="entry name" value="Maltose phosphorylase, domain 3"/>
    <property type="match status" value="1"/>
</dbReference>
<dbReference type="Pfam" id="PF03632">
    <property type="entry name" value="Glyco_hydro_65m"/>
    <property type="match status" value="1"/>
</dbReference>
<evidence type="ECO:0000259" key="9">
    <source>
        <dbReference type="Pfam" id="PF03636"/>
    </source>
</evidence>
<gene>
    <name evidence="10" type="ORF">HH308_09085</name>
</gene>
<dbReference type="InterPro" id="IPR011013">
    <property type="entry name" value="Gal_mutarotase_sf_dom"/>
</dbReference>
<evidence type="ECO:0000256" key="2">
    <source>
        <dbReference type="ARBA" id="ARBA00022676"/>
    </source>
</evidence>
<evidence type="ECO:0000256" key="3">
    <source>
        <dbReference type="ARBA" id="ARBA00022679"/>
    </source>
</evidence>
<dbReference type="InterPro" id="IPR005195">
    <property type="entry name" value="Glyco_hydro_65_M"/>
</dbReference>
<dbReference type="GO" id="GO:0016757">
    <property type="term" value="F:glycosyltransferase activity"/>
    <property type="evidence" value="ECO:0007669"/>
    <property type="project" value="UniProtKB-KW"/>
</dbReference>
<dbReference type="Pfam" id="PF03633">
    <property type="entry name" value="Glyco_hydro_65C"/>
    <property type="match status" value="1"/>
</dbReference>
<organism evidence="10 11">
    <name type="scientific">Gordonia asplenii</name>
    <dbReference type="NCBI Taxonomy" id="2725283"/>
    <lineage>
        <taxon>Bacteria</taxon>
        <taxon>Bacillati</taxon>
        <taxon>Actinomycetota</taxon>
        <taxon>Actinomycetes</taxon>
        <taxon>Mycobacteriales</taxon>
        <taxon>Gordoniaceae</taxon>
        <taxon>Gordonia</taxon>
    </lineage>
</organism>
<evidence type="ECO:0000256" key="4">
    <source>
        <dbReference type="ARBA" id="ARBA00023295"/>
    </source>
</evidence>
<evidence type="ECO:0000313" key="11">
    <source>
        <dbReference type="Proteomes" id="UP000550729"/>
    </source>
</evidence>
<dbReference type="Proteomes" id="UP000550729">
    <property type="component" value="Unassembled WGS sequence"/>
</dbReference>
<feature type="binding site" evidence="6">
    <location>
        <begin position="367"/>
        <end position="368"/>
    </location>
    <ligand>
        <name>substrate</name>
    </ligand>
</feature>
<comment type="similarity">
    <text evidence="1">Belongs to the glycosyl hydrolase 65 family.</text>
</comment>
<dbReference type="SUPFAM" id="SSF74650">
    <property type="entry name" value="Galactose mutarotase-like"/>
    <property type="match status" value="1"/>
</dbReference>
<feature type="domain" description="Glycoside hydrolase family 65 N-terminal" evidence="9">
    <location>
        <begin position="23"/>
        <end position="278"/>
    </location>
</feature>
<keyword evidence="2" id="KW-0328">Glycosyltransferase</keyword>
<feature type="active site" description="Proton donor" evidence="5">
    <location>
        <position position="502"/>
    </location>
</feature>
<dbReference type="PANTHER" id="PTHR11051">
    <property type="entry name" value="GLYCOSYL HYDROLASE-RELATED"/>
    <property type="match status" value="1"/>
</dbReference>
<dbReference type="InterPro" id="IPR008928">
    <property type="entry name" value="6-hairpin_glycosidase_sf"/>
</dbReference>
<keyword evidence="4" id="KW-0326">Glycosidase</keyword>
<keyword evidence="3" id="KW-0808">Transferase</keyword>
<dbReference type="EMBL" id="JABBNB010000007">
    <property type="protein sequence ID" value="NMO01367.1"/>
    <property type="molecule type" value="Genomic_DNA"/>
</dbReference>
<evidence type="ECO:0000256" key="6">
    <source>
        <dbReference type="PIRSR" id="PIRSR036289-51"/>
    </source>
</evidence>
<reference evidence="10 11" key="1">
    <citation type="submission" date="2020-04" db="EMBL/GenBank/DDBJ databases">
        <title>Gordonia sp. nov. TBRC 11910.</title>
        <authorList>
            <person name="Suriyachadkun C."/>
        </authorList>
    </citation>
    <scope>NUCLEOTIDE SEQUENCE [LARGE SCALE GENOMIC DNA]</scope>
    <source>
        <strain evidence="10 11">TBRC 11910</strain>
    </source>
</reference>
<name>A0A848KTP5_9ACTN</name>
<proteinExistence type="inferred from homology"/>
<accession>A0A848KTP5</accession>
<dbReference type="RefSeq" id="WP_170193861.1">
    <property type="nucleotide sequence ID" value="NZ_JABBNB010000007.1"/>
</dbReference>
<evidence type="ECO:0000313" key="10">
    <source>
        <dbReference type="EMBL" id="NMO01367.1"/>
    </source>
</evidence>
<keyword evidence="10" id="KW-0378">Hydrolase</keyword>
<evidence type="ECO:0000259" key="8">
    <source>
        <dbReference type="Pfam" id="PF03633"/>
    </source>
</evidence>
<dbReference type="GO" id="GO:0030246">
    <property type="term" value="F:carbohydrate binding"/>
    <property type="evidence" value="ECO:0007669"/>
    <property type="project" value="InterPro"/>
</dbReference>
<dbReference type="GO" id="GO:0004553">
    <property type="term" value="F:hydrolase activity, hydrolyzing O-glycosyl compounds"/>
    <property type="evidence" value="ECO:0007669"/>
    <property type="project" value="TreeGrafter"/>
</dbReference>
<dbReference type="InterPro" id="IPR017045">
    <property type="entry name" value="Malt_Pase/Glycosyl_Hdrlase"/>
</dbReference>
<comment type="caution">
    <text evidence="10">The sequence shown here is derived from an EMBL/GenBank/DDBJ whole genome shotgun (WGS) entry which is preliminary data.</text>
</comment>
<dbReference type="InterPro" id="IPR005196">
    <property type="entry name" value="Glyco_hydro_65_N"/>
</dbReference>
<dbReference type="InterPro" id="IPR012341">
    <property type="entry name" value="6hp_glycosidase-like_sf"/>
</dbReference>